<dbReference type="GO" id="GO:0033214">
    <property type="term" value="P:siderophore-iron import into cell"/>
    <property type="evidence" value="ECO:0007669"/>
    <property type="project" value="TreeGrafter"/>
</dbReference>
<dbReference type="InterPro" id="IPR037294">
    <property type="entry name" value="ABC_BtuC-like"/>
</dbReference>
<evidence type="ECO:0000256" key="8">
    <source>
        <dbReference type="SAM" id="Phobius"/>
    </source>
</evidence>
<feature type="transmembrane region" description="Helical" evidence="8">
    <location>
        <begin position="37"/>
        <end position="53"/>
    </location>
</feature>
<evidence type="ECO:0000256" key="2">
    <source>
        <dbReference type="ARBA" id="ARBA00007935"/>
    </source>
</evidence>
<keyword evidence="7 8" id="KW-0472">Membrane</keyword>
<comment type="caution">
    <text evidence="9">The sequence shown here is derived from an EMBL/GenBank/DDBJ whole genome shotgun (WGS) entry which is preliminary data.</text>
</comment>
<evidence type="ECO:0000256" key="1">
    <source>
        <dbReference type="ARBA" id="ARBA00004651"/>
    </source>
</evidence>
<dbReference type="AlphaFoldDB" id="A0A969TTL2"/>
<evidence type="ECO:0000256" key="6">
    <source>
        <dbReference type="ARBA" id="ARBA00022989"/>
    </source>
</evidence>
<keyword evidence="10" id="KW-1185">Reference proteome</keyword>
<evidence type="ECO:0000256" key="7">
    <source>
        <dbReference type="ARBA" id="ARBA00023136"/>
    </source>
</evidence>
<dbReference type="SUPFAM" id="SSF81345">
    <property type="entry name" value="ABC transporter involved in vitamin B12 uptake, BtuC"/>
    <property type="match status" value="1"/>
</dbReference>
<dbReference type="Pfam" id="PF01032">
    <property type="entry name" value="FecCD"/>
    <property type="match status" value="1"/>
</dbReference>
<accession>A0A969TTL2</accession>
<sequence>MTPLYRHALIISSILLLCTAAGSAALGQASLPLSRMIPVLFGFGTETESFLLFDIRLPRILITLLAGAALAVSGAVLQGLTRNDLADPGIIGINSGAGTAVAVFFLFFPISAGSFIYVLPLVAFAGALLTAVCIYAAAYKKGTGLEPTSFVLIGVGFSLALSGFMIVLISGTDRMKVDFIARWLAGGVWGTDWPFVAALAPWLLLLVPLVLFGSRSLNVIGLGEQAAVGLGVPMKRTQILLILCAVALAAAAVSVTGGIAFVGLMAPHIARSFSGADYRRTIPLAMIIGAFLLVLADTIGRTVPVTDGIPAGVVVALIGAPYFVYLLLRGRA</sequence>
<dbReference type="Proteomes" id="UP000752012">
    <property type="component" value="Unassembled WGS sequence"/>
</dbReference>
<dbReference type="GO" id="GO:0005886">
    <property type="term" value="C:plasma membrane"/>
    <property type="evidence" value="ECO:0007669"/>
    <property type="project" value="UniProtKB-SubCell"/>
</dbReference>
<comment type="similarity">
    <text evidence="2">Belongs to the binding-protein-dependent transport system permease family. FecCD subfamily.</text>
</comment>
<gene>
    <name evidence="9" type="ORF">HCN83_09215</name>
</gene>
<feature type="transmembrane region" description="Helical" evidence="8">
    <location>
        <begin position="150"/>
        <end position="172"/>
    </location>
</feature>
<evidence type="ECO:0000256" key="5">
    <source>
        <dbReference type="ARBA" id="ARBA00022692"/>
    </source>
</evidence>
<keyword evidence="4" id="KW-1003">Cell membrane</keyword>
<feature type="transmembrane region" description="Helical" evidence="8">
    <location>
        <begin position="60"/>
        <end position="77"/>
    </location>
</feature>
<dbReference type="GO" id="GO:0022857">
    <property type="term" value="F:transmembrane transporter activity"/>
    <property type="evidence" value="ECO:0007669"/>
    <property type="project" value="InterPro"/>
</dbReference>
<dbReference type="PANTHER" id="PTHR30472:SF69">
    <property type="entry name" value="HEME-IRON TRANSPORT SYSTEM PERMEASE PROTEIN ISDF-RELATED"/>
    <property type="match status" value="1"/>
</dbReference>
<comment type="subcellular location">
    <subcellularLocation>
        <location evidence="1">Cell membrane</location>
        <topology evidence="1">Multi-pass membrane protein</topology>
    </subcellularLocation>
</comment>
<feature type="transmembrane region" description="Helical" evidence="8">
    <location>
        <begin position="239"/>
        <end position="266"/>
    </location>
</feature>
<reference evidence="9 10" key="1">
    <citation type="submission" date="2020-03" db="EMBL/GenBank/DDBJ databases">
        <title>Assessment of the enzymatic potential of alkaline-tolerant lipase obtained from Bacillus luteus H11 (technogenic soil) for the bioremediation of saline soils contaminated with petroleum substances.</title>
        <authorList>
            <person name="Kalwasinska A."/>
        </authorList>
    </citation>
    <scope>NUCLEOTIDE SEQUENCE [LARGE SCALE GENOMIC DNA]</scope>
    <source>
        <strain evidence="9 10">H11</strain>
    </source>
</reference>
<keyword evidence="6 8" id="KW-1133">Transmembrane helix</keyword>
<name>A0A969TTL2_9BACI</name>
<feature type="transmembrane region" description="Helical" evidence="8">
    <location>
        <begin position="115"/>
        <end position="138"/>
    </location>
</feature>
<evidence type="ECO:0000313" key="9">
    <source>
        <dbReference type="EMBL" id="NJP37763.1"/>
    </source>
</evidence>
<dbReference type="InterPro" id="IPR000522">
    <property type="entry name" value="ABC_transptr_permease_BtuC"/>
</dbReference>
<protein>
    <submittedName>
        <fullName evidence="9">Iron ABC transporter permease</fullName>
    </submittedName>
</protein>
<feature type="transmembrane region" description="Helical" evidence="8">
    <location>
        <begin position="278"/>
        <end position="296"/>
    </location>
</feature>
<evidence type="ECO:0000256" key="4">
    <source>
        <dbReference type="ARBA" id="ARBA00022475"/>
    </source>
</evidence>
<dbReference type="EMBL" id="JAATHJ010000011">
    <property type="protein sequence ID" value="NJP37763.1"/>
    <property type="molecule type" value="Genomic_DNA"/>
</dbReference>
<feature type="transmembrane region" description="Helical" evidence="8">
    <location>
        <begin position="89"/>
        <end position="108"/>
    </location>
</feature>
<proteinExistence type="inferred from homology"/>
<evidence type="ECO:0000313" key="10">
    <source>
        <dbReference type="Proteomes" id="UP000752012"/>
    </source>
</evidence>
<dbReference type="CDD" id="cd06550">
    <property type="entry name" value="TM_ABC_iron-siderophores_like"/>
    <property type="match status" value="1"/>
</dbReference>
<dbReference type="PANTHER" id="PTHR30472">
    <property type="entry name" value="FERRIC ENTEROBACTIN TRANSPORT SYSTEM PERMEASE PROTEIN"/>
    <property type="match status" value="1"/>
</dbReference>
<feature type="transmembrane region" description="Helical" evidence="8">
    <location>
        <begin position="193"/>
        <end position="212"/>
    </location>
</feature>
<dbReference type="FunFam" id="1.10.3470.10:FF:000001">
    <property type="entry name" value="Vitamin B12 ABC transporter permease BtuC"/>
    <property type="match status" value="1"/>
</dbReference>
<keyword evidence="5 8" id="KW-0812">Transmembrane</keyword>
<dbReference type="Gene3D" id="1.10.3470.10">
    <property type="entry name" value="ABC transporter involved in vitamin B12 uptake, BtuC"/>
    <property type="match status" value="1"/>
</dbReference>
<evidence type="ECO:0000256" key="3">
    <source>
        <dbReference type="ARBA" id="ARBA00022448"/>
    </source>
</evidence>
<keyword evidence="3" id="KW-0813">Transport</keyword>
<dbReference type="RefSeq" id="WP_168006593.1">
    <property type="nucleotide sequence ID" value="NZ_JAATHJ010000011.1"/>
</dbReference>
<feature type="transmembrane region" description="Helical" evidence="8">
    <location>
        <begin position="308"/>
        <end position="328"/>
    </location>
</feature>
<organism evidence="9 10">
    <name type="scientific">Alkalicoccus luteus</name>
    <dbReference type="NCBI Taxonomy" id="1237094"/>
    <lineage>
        <taxon>Bacteria</taxon>
        <taxon>Bacillati</taxon>
        <taxon>Bacillota</taxon>
        <taxon>Bacilli</taxon>
        <taxon>Bacillales</taxon>
        <taxon>Bacillaceae</taxon>
        <taxon>Alkalicoccus</taxon>
    </lineage>
</organism>